<dbReference type="KEGG" id="pbj:VN24_01845"/>
<dbReference type="Pfam" id="PF13524">
    <property type="entry name" value="Glyco_trans_1_2"/>
    <property type="match status" value="1"/>
</dbReference>
<evidence type="ECO:0000313" key="3">
    <source>
        <dbReference type="Proteomes" id="UP000032633"/>
    </source>
</evidence>
<keyword evidence="3" id="KW-1185">Reference proteome</keyword>
<dbReference type="AlphaFoldDB" id="A0A0D5NR94"/>
<evidence type="ECO:0000313" key="2">
    <source>
        <dbReference type="EMBL" id="AJY77428.1"/>
    </source>
</evidence>
<dbReference type="HOGENOM" id="CLU_033615_0_0_9"/>
<gene>
    <name evidence="2" type="ORF">VN24_01845</name>
</gene>
<name>A0A0D5NR94_9BACL</name>
<dbReference type="SUPFAM" id="SSF53756">
    <property type="entry name" value="UDP-Glycosyltransferase/glycogen phosphorylase"/>
    <property type="match status" value="1"/>
</dbReference>
<reference evidence="3" key="2">
    <citation type="submission" date="2015-03" db="EMBL/GenBank/DDBJ databases">
        <title>Genome sequence of Paenibacillus beijingensis strain DSM 24997T.</title>
        <authorList>
            <person name="Kwak Y."/>
            <person name="Shin J.-H."/>
        </authorList>
    </citation>
    <scope>NUCLEOTIDE SEQUENCE [LARGE SCALE GENOMIC DNA]</scope>
    <source>
        <strain evidence="3">DSM 24997</strain>
    </source>
</reference>
<dbReference type="InterPro" id="IPR055259">
    <property type="entry name" value="YkvP/CgeB_Glyco_trans-like"/>
</dbReference>
<dbReference type="STRING" id="1126833.VN24_01845"/>
<dbReference type="Proteomes" id="UP000032633">
    <property type="component" value="Chromosome"/>
</dbReference>
<protein>
    <submittedName>
        <fullName evidence="2">Spore maturation protein cgeB</fullName>
    </submittedName>
</protein>
<feature type="domain" description="Spore protein YkvP/CgeB glycosyl transferase-like" evidence="1">
    <location>
        <begin position="203"/>
        <end position="362"/>
    </location>
</feature>
<organism evidence="2 3">
    <name type="scientific">Paenibacillus beijingensis</name>
    <dbReference type="NCBI Taxonomy" id="1126833"/>
    <lineage>
        <taxon>Bacteria</taxon>
        <taxon>Bacillati</taxon>
        <taxon>Bacillota</taxon>
        <taxon>Bacilli</taxon>
        <taxon>Bacillales</taxon>
        <taxon>Paenibacillaceae</taxon>
        <taxon>Paenibacillus</taxon>
    </lineage>
</organism>
<accession>A0A0D5NR94</accession>
<dbReference type="EMBL" id="CP011058">
    <property type="protein sequence ID" value="AJY77428.1"/>
    <property type="molecule type" value="Genomic_DNA"/>
</dbReference>
<dbReference type="PATRIC" id="fig|1126833.4.peg.409"/>
<sequence>MRNLTAHRSAIARGRTDGYLTGWDHGVWYGKCEAVIRSIKDEIRHFPVHIMFVATGKGFPYSPLDTAVAESLKGMVGRLSLTNALQPVAQQAASLRPDAVIVLDGLQFPTKQVDAIRALGIKTAVWFTDDPYYTDVTKNLAPHYDYVFTLEKQCVEFYMRNGCVNVHYLPFAAYLNDFRPRNPPLSLRKEISFIGSAYWKRVEFFNQISNYLAMRDISISGLWWERLRHFNLLKSKIKPGHWMGPLETAEAYNASKIVINMHRAHDDDSYNSNKEHIAAVSPNPRTFEISACATLQLTDIRDDLASFYTPGVELVTYSSPSEMIEKIEYYLHHEEERREIAMRGMYRTMREHTYPRRLEQMLSVMLA</sequence>
<proteinExistence type="predicted"/>
<reference evidence="2 3" key="1">
    <citation type="journal article" date="2015" name="J. Biotechnol.">
        <title>Complete genome sequence of Paenibacillus beijingensis 7188(T) (=DSM 24997(T)), a novel rhizobacterium from jujube garden soil.</title>
        <authorList>
            <person name="Kwak Y."/>
            <person name="Shin J.H."/>
        </authorList>
    </citation>
    <scope>NUCLEOTIDE SEQUENCE [LARGE SCALE GENOMIC DNA]</scope>
    <source>
        <strain evidence="2 3">DSM 24997</strain>
    </source>
</reference>
<evidence type="ECO:0000259" key="1">
    <source>
        <dbReference type="Pfam" id="PF13524"/>
    </source>
</evidence>